<evidence type="ECO:0000313" key="2">
    <source>
        <dbReference type="Proteomes" id="UP000337909"/>
    </source>
</evidence>
<accession>A0A5E7BK35</accession>
<dbReference type="Proteomes" id="UP000337909">
    <property type="component" value="Unassembled WGS sequence"/>
</dbReference>
<reference evidence="1 2" key="1">
    <citation type="submission" date="2019-09" db="EMBL/GenBank/DDBJ databases">
        <authorList>
            <person name="Chandra G."/>
            <person name="Truman W A."/>
        </authorList>
    </citation>
    <scope>NUCLEOTIDE SEQUENCE [LARGE SCALE GENOMIC DNA]</scope>
    <source>
        <strain evidence="1">PS691</strain>
    </source>
</reference>
<dbReference type="EMBL" id="CABVHQ010000015">
    <property type="protein sequence ID" value="VVN91999.1"/>
    <property type="molecule type" value="Genomic_DNA"/>
</dbReference>
<protein>
    <submittedName>
        <fullName evidence="1">Uncharacterized protein</fullName>
    </submittedName>
</protein>
<evidence type="ECO:0000313" key="1">
    <source>
        <dbReference type="EMBL" id="VVN91999.1"/>
    </source>
</evidence>
<dbReference type="AlphaFoldDB" id="A0A5E7BK35"/>
<sequence>MIGNQPSEWFQMADVRRRRLAAGIWIPLRQCETLAERGMYGQPGYFSESLSVGSLAVHAGQRAIGERLSWDDIGLSMTPAPMPSKTAVTSPLMSTYSMKTSLRWARNSYF</sequence>
<name>A0A5E7BK35_PSEFL</name>
<gene>
    <name evidence="1" type="ORF">PS691_01941</name>
</gene>
<proteinExistence type="predicted"/>
<organism evidence="1 2">
    <name type="scientific">Pseudomonas fluorescens</name>
    <dbReference type="NCBI Taxonomy" id="294"/>
    <lineage>
        <taxon>Bacteria</taxon>
        <taxon>Pseudomonadati</taxon>
        <taxon>Pseudomonadota</taxon>
        <taxon>Gammaproteobacteria</taxon>
        <taxon>Pseudomonadales</taxon>
        <taxon>Pseudomonadaceae</taxon>
        <taxon>Pseudomonas</taxon>
    </lineage>
</organism>